<reference evidence="4 5" key="1">
    <citation type="journal article" date="2024" name="J. Plant Pathol.">
        <title>Sequence and assembly of the genome of Seiridium unicorne, isolate CBS 538.82, causal agent of cypress canker disease.</title>
        <authorList>
            <person name="Scali E."/>
            <person name="Rocca G.D."/>
            <person name="Danti R."/>
            <person name="Garbelotto M."/>
            <person name="Barberini S."/>
            <person name="Baroncelli R."/>
            <person name="Emiliani G."/>
        </authorList>
    </citation>
    <scope>NUCLEOTIDE SEQUENCE [LARGE SCALE GENOMIC DNA]</scope>
    <source>
        <strain evidence="4 5">BM-138-508</strain>
    </source>
</reference>
<dbReference type="CDD" id="cd05471">
    <property type="entry name" value="pepsin_like"/>
    <property type="match status" value="1"/>
</dbReference>
<dbReference type="PANTHER" id="PTHR47966:SF68">
    <property type="entry name" value="PEPTIDASE A1 DOMAIN-CONTAINING PROTEIN"/>
    <property type="match status" value="1"/>
</dbReference>
<proteinExistence type="inferred from homology"/>
<evidence type="ECO:0000313" key="4">
    <source>
        <dbReference type="EMBL" id="KAK9425379.1"/>
    </source>
</evidence>
<dbReference type="InterPro" id="IPR001461">
    <property type="entry name" value="Aspartic_peptidase_A1"/>
</dbReference>
<dbReference type="InterPro" id="IPR021109">
    <property type="entry name" value="Peptidase_aspartic_dom_sf"/>
</dbReference>
<comment type="caution">
    <text evidence="4">The sequence shown here is derived from an EMBL/GenBank/DDBJ whole genome shotgun (WGS) entry which is preliminary data.</text>
</comment>
<dbReference type="EMBL" id="JARVKF010000018">
    <property type="protein sequence ID" value="KAK9425379.1"/>
    <property type="molecule type" value="Genomic_DNA"/>
</dbReference>
<dbReference type="Proteomes" id="UP001408356">
    <property type="component" value="Unassembled WGS sequence"/>
</dbReference>
<dbReference type="InterPro" id="IPR033121">
    <property type="entry name" value="PEPTIDASE_A1"/>
</dbReference>
<evidence type="ECO:0000259" key="3">
    <source>
        <dbReference type="PROSITE" id="PS51767"/>
    </source>
</evidence>
<sequence length="402" mass="44093">MSCYAFLAFAAAASAAILELPVHIQNTYSSVEFQVGSPAKPYRLLFDTGSSSAWVVNTDCTDTSCPNSSGYNRTGYAVSASSTAVDLDSYSRIPYVDGDGVAGWAIQDVFADEEGTHEWNQTFLSTNESSWRFITADGFLGLGFSSIAENKTSSLVETLLWDGQLDAPRFSLFYGNNLGDEGEHNGVLSIGGSHEDVYVEGDVAYVPLRQENPYQLWRTALRSVNVLAARGANSTVTVHNGELPTTDDPVGTWPKFNTTWPMYGAGRAVFDTGAGRISVPDEIIDAVYFNLGWNITKLMNGEERMECQHLNASWALSFTLGEGAEEDDMTFSIRGDEFVRPGEQCMPPVDNSGANNFALIGAAFMRRYYSVFDFGATTVEEYQPKIGFGRLKKEYDYLYTAV</sequence>
<keyword evidence="2" id="KW-0732">Signal</keyword>
<accession>A0ABR2VEX0</accession>
<evidence type="ECO:0000313" key="5">
    <source>
        <dbReference type="Proteomes" id="UP001408356"/>
    </source>
</evidence>
<comment type="similarity">
    <text evidence="1">Belongs to the peptidase A1 family.</text>
</comment>
<dbReference type="PANTHER" id="PTHR47966">
    <property type="entry name" value="BETA-SITE APP-CLEAVING ENZYME, ISOFORM A-RELATED"/>
    <property type="match status" value="1"/>
</dbReference>
<organism evidence="4 5">
    <name type="scientific">Seiridium unicorne</name>
    <dbReference type="NCBI Taxonomy" id="138068"/>
    <lineage>
        <taxon>Eukaryota</taxon>
        <taxon>Fungi</taxon>
        <taxon>Dikarya</taxon>
        <taxon>Ascomycota</taxon>
        <taxon>Pezizomycotina</taxon>
        <taxon>Sordariomycetes</taxon>
        <taxon>Xylariomycetidae</taxon>
        <taxon>Amphisphaeriales</taxon>
        <taxon>Sporocadaceae</taxon>
        <taxon>Seiridium</taxon>
    </lineage>
</organism>
<keyword evidence="5" id="KW-1185">Reference proteome</keyword>
<dbReference type="Pfam" id="PF00026">
    <property type="entry name" value="Asp"/>
    <property type="match status" value="2"/>
</dbReference>
<feature type="chain" id="PRO_5046577058" evidence="2">
    <location>
        <begin position="16"/>
        <end position="402"/>
    </location>
</feature>
<name>A0ABR2VEX0_9PEZI</name>
<evidence type="ECO:0000256" key="1">
    <source>
        <dbReference type="ARBA" id="ARBA00007447"/>
    </source>
</evidence>
<dbReference type="Gene3D" id="2.40.70.10">
    <property type="entry name" value="Acid Proteases"/>
    <property type="match status" value="2"/>
</dbReference>
<feature type="signal peptide" evidence="2">
    <location>
        <begin position="1"/>
        <end position="15"/>
    </location>
</feature>
<dbReference type="PRINTS" id="PR00792">
    <property type="entry name" value="PEPSIN"/>
</dbReference>
<dbReference type="InterPro" id="IPR034164">
    <property type="entry name" value="Pepsin-like_dom"/>
</dbReference>
<gene>
    <name evidence="4" type="ORF">SUNI508_13053</name>
</gene>
<dbReference type="PROSITE" id="PS51767">
    <property type="entry name" value="PEPTIDASE_A1"/>
    <property type="match status" value="1"/>
</dbReference>
<protein>
    <submittedName>
        <fullName evidence="4">Peptidase A1 domain-containing protein</fullName>
    </submittedName>
</protein>
<dbReference type="SUPFAM" id="SSF50630">
    <property type="entry name" value="Acid proteases"/>
    <property type="match status" value="1"/>
</dbReference>
<feature type="domain" description="Peptidase A1" evidence="3">
    <location>
        <begin position="29"/>
        <end position="389"/>
    </location>
</feature>
<evidence type="ECO:0000256" key="2">
    <source>
        <dbReference type="SAM" id="SignalP"/>
    </source>
</evidence>